<evidence type="ECO:0000256" key="2">
    <source>
        <dbReference type="ARBA" id="ARBA00022741"/>
    </source>
</evidence>
<evidence type="ECO:0000256" key="5">
    <source>
        <dbReference type="HAMAP-Rule" id="MF_01609"/>
    </source>
</evidence>
<evidence type="ECO:0000313" key="7">
    <source>
        <dbReference type="EMBL" id="MDP9906645.1"/>
    </source>
</evidence>
<gene>
    <name evidence="7" type="ORF">J2S90_003630</name>
    <name evidence="8" type="ORF">J2S93_003775</name>
</gene>
<dbReference type="Proteomes" id="UP001242995">
    <property type="component" value="Unassembled WGS sequence"/>
</dbReference>
<evidence type="ECO:0000256" key="4">
    <source>
        <dbReference type="ARBA" id="ARBA00048819"/>
    </source>
</evidence>
<keyword evidence="1 5" id="KW-0436">Ligase</keyword>
<dbReference type="InterPro" id="IPR050141">
    <property type="entry name" value="GCL_type2/YbdK_subfam"/>
</dbReference>
<dbReference type="PANTHER" id="PTHR36510:SF1">
    <property type="entry name" value="GLUTAMATE--CYSTEINE LIGASE 2-RELATED"/>
    <property type="match status" value="1"/>
</dbReference>
<dbReference type="SUPFAM" id="SSF55931">
    <property type="entry name" value="Glutamine synthetase/guanido kinase"/>
    <property type="match status" value="1"/>
</dbReference>
<dbReference type="AlphaFoldDB" id="A0AAW8DJB5"/>
<dbReference type="Pfam" id="PF04107">
    <property type="entry name" value="GCS2"/>
    <property type="match status" value="1"/>
</dbReference>
<comment type="function">
    <text evidence="5">ATP-dependent carboxylate-amine ligase which exhibits weak glutamate--cysteine ligase activity.</text>
</comment>
<dbReference type="NCBIfam" id="TIGR02050">
    <property type="entry name" value="gshA_cyan_rel"/>
    <property type="match status" value="1"/>
</dbReference>
<dbReference type="RefSeq" id="WP_284991153.1">
    <property type="nucleotide sequence ID" value="NZ_JAUSRG010000013.1"/>
</dbReference>
<organism evidence="7 10">
    <name type="scientific">Arthrobacter bambusae</name>
    <dbReference type="NCBI Taxonomy" id="1338426"/>
    <lineage>
        <taxon>Bacteria</taxon>
        <taxon>Bacillati</taxon>
        <taxon>Actinomycetota</taxon>
        <taxon>Actinomycetes</taxon>
        <taxon>Micrococcales</taxon>
        <taxon>Micrococcaceae</taxon>
        <taxon>Arthrobacter</taxon>
    </lineage>
</organism>
<proteinExistence type="inferred from homology"/>
<keyword evidence="9" id="KW-1185">Reference proteome</keyword>
<sequence length="422" mass="45967">MRTFGVEEELLIVDPVTGEPLALADALLSAPAHDGAAHDDAAHAAQDGTEPGPTLEEIDGPDTGLSHELKLEQIETQTRPCRSYAELLHQIRRGRGLASHAARRHGARIAALATSPVDAALHTTPDPRYAIMLERFGITAHEQLTCGFHVHTSIESPEEGVMVLDRIRDKLAVFTAMSANSPYWRGLATGFESYRTQAWNRWPSSGPSAIFGSLAAYRRVVRRLIETGVLLDEGMVYFDARLSRHVPTVEVRVADVCLRAEDAALIAVLVRALVETSVREYHAGIEPAAVPTALLRMASWQASNFGLRTELLDFGTFRPEPAADVVWSLVEYLEPVLAEQGEFDLVQTGVAAILSRGNGAIEQRGVAGRWSESNGSAPDAAGLAAVVEHAVQITMRSERDESDTKPQPVLTWVRQDWREAPG</sequence>
<comment type="similarity">
    <text evidence="5">Belongs to the glutamate--cysteine ligase type 2 family. YbdK subfamily.</text>
</comment>
<accession>A0AAW8DJB5</accession>
<dbReference type="InterPro" id="IPR011793">
    <property type="entry name" value="YbdK"/>
</dbReference>
<keyword evidence="2 5" id="KW-0547">Nucleotide-binding</keyword>
<dbReference type="InterPro" id="IPR014746">
    <property type="entry name" value="Gln_synth/guanido_kin_cat_dom"/>
</dbReference>
<dbReference type="NCBIfam" id="NF010041">
    <property type="entry name" value="PRK13517.1-1"/>
    <property type="match status" value="1"/>
</dbReference>
<comment type="catalytic activity">
    <reaction evidence="4 5">
        <text>L-cysteine + L-glutamate + ATP = gamma-L-glutamyl-L-cysteine + ADP + phosphate + H(+)</text>
        <dbReference type="Rhea" id="RHEA:13285"/>
        <dbReference type="ChEBI" id="CHEBI:15378"/>
        <dbReference type="ChEBI" id="CHEBI:29985"/>
        <dbReference type="ChEBI" id="CHEBI:30616"/>
        <dbReference type="ChEBI" id="CHEBI:35235"/>
        <dbReference type="ChEBI" id="CHEBI:43474"/>
        <dbReference type="ChEBI" id="CHEBI:58173"/>
        <dbReference type="ChEBI" id="CHEBI:456216"/>
        <dbReference type="EC" id="6.3.2.2"/>
    </reaction>
</comment>
<dbReference type="GO" id="GO:0042398">
    <property type="term" value="P:modified amino acid biosynthetic process"/>
    <property type="evidence" value="ECO:0007669"/>
    <property type="project" value="InterPro"/>
</dbReference>
<dbReference type="EMBL" id="JAUSTF010000011">
    <property type="protein sequence ID" value="MDQ0182323.1"/>
    <property type="molecule type" value="Genomic_DNA"/>
</dbReference>
<feature type="region of interest" description="Disordered" evidence="6">
    <location>
        <begin position="34"/>
        <end position="63"/>
    </location>
</feature>
<evidence type="ECO:0000313" key="9">
    <source>
        <dbReference type="Proteomes" id="UP001230951"/>
    </source>
</evidence>
<dbReference type="PANTHER" id="PTHR36510">
    <property type="entry name" value="GLUTAMATE--CYSTEINE LIGASE 2-RELATED"/>
    <property type="match status" value="1"/>
</dbReference>
<dbReference type="InterPro" id="IPR006336">
    <property type="entry name" value="GCS2"/>
</dbReference>
<evidence type="ECO:0000313" key="10">
    <source>
        <dbReference type="Proteomes" id="UP001242995"/>
    </source>
</evidence>
<dbReference type="EMBL" id="JAUSRG010000013">
    <property type="protein sequence ID" value="MDP9906645.1"/>
    <property type="molecule type" value="Genomic_DNA"/>
</dbReference>
<dbReference type="Gene3D" id="3.30.590.20">
    <property type="match status" value="1"/>
</dbReference>
<dbReference type="GO" id="GO:0004357">
    <property type="term" value="F:glutamate-cysteine ligase activity"/>
    <property type="evidence" value="ECO:0007669"/>
    <property type="project" value="UniProtKB-EC"/>
</dbReference>
<feature type="region of interest" description="Disordered" evidence="6">
    <location>
        <begin position="396"/>
        <end position="422"/>
    </location>
</feature>
<evidence type="ECO:0000256" key="1">
    <source>
        <dbReference type="ARBA" id="ARBA00022598"/>
    </source>
</evidence>
<evidence type="ECO:0000313" key="8">
    <source>
        <dbReference type="EMBL" id="MDQ0182323.1"/>
    </source>
</evidence>
<protein>
    <recommendedName>
        <fullName evidence="5">Putative glutamate--cysteine ligase 2</fullName>
        <ecNumber evidence="5">6.3.2.2</ecNumber>
    </recommendedName>
    <alternativeName>
        <fullName evidence="5">Gamma-glutamylcysteine synthetase 2</fullName>
        <shortName evidence="5">GCS 2</shortName>
        <shortName evidence="5">Gamma-GCS 2</shortName>
    </alternativeName>
</protein>
<evidence type="ECO:0000256" key="6">
    <source>
        <dbReference type="SAM" id="MobiDB-lite"/>
    </source>
</evidence>
<dbReference type="EC" id="6.3.2.2" evidence="5"/>
<dbReference type="HAMAP" id="MF_01609">
    <property type="entry name" value="Glu_cys_ligase_2"/>
    <property type="match status" value="1"/>
</dbReference>
<name>A0AAW8DJB5_9MICC</name>
<reference evidence="7 9" key="1">
    <citation type="submission" date="2023-07" db="EMBL/GenBank/DDBJ databases">
        <title>Sorghum-associated microbial communities from plants grown in Nebraska, USA.</title>
        <authorList>
            <person name="Schachtman D."/>
        </authorList>
    </citation>
    <scope>NUCLEOTIDE SEQUENCE</scope>
    <source>
        <strain evidence="7">DS1006</strain>
        <strain evidence="8 9">DS1016</strain>
    </source>
</reference>
<dbReference type="Proteomes" id="UP001230951">
    <property type="component" value="Unassembled WGS sequence"/>
</dbReference>
<keyword evidence="3 5" id="KW-0067">ATP-binding</keyword>
<dbReference type="GO" id="GO:0005524">
    <property type="term" value="F:ATP binding"/>
    <property type="evidence" value="ECO:0007669"/>
    <property type="project" value="UniProtKB-KW"/>
</dbReference>
<evidence type="ECO:0000256" key="3">
    <source>
        <dbReference type="ARBA" id="ARBA00022840"/>
    </source>
</evidence>
<comment type="caution">
    <text evidence="7">The sequence shown here is derived from an EMBL/GenBank/DDBJ whole genome shotgun (WGS) entry which is preliminary data.</text>
</comment>